<dbReference type="GO" id="GO:0035861">
    <property type="term" value="C:site of double-strand break"/>
    <property type="evidence" value="ECO:0007669"/>
    <property type="project" value="TreeGrafter"/>
</dbReference>
<accession>A0A6A4WLM7</accession>
<evidence type="ECO:0000256" key="3">
    <source>
        <dbReference type="ARBA" id="ARBA00038343"/>
    </source>
</evidence>
<dbReference type="SUPFAM" id="SSF50978">
    <property type="entry name" value="WD40 repeat-like"/>
    <property type="match status" value="1"/>
</dbReference>
<reference evidence="7 8" key="1">
    <citation type="submission" date="2019-07" db="EMBL/GenBank/DDBJ databases">
        <title>Draft genome assembly of a fouling barnacle, Amphibalanus amphitrite (Darwin, 1854): The first reference genome for Thecostraca.</title>
        <authorList>
            <person name="Kim W."/>
        </authorList>
    </citation>
    <scope>NUCLEOTIDE SEQUENCE [LARGE SCALE GENOMIC DNA]</scope>
    <source>
        <strain evidence="7">SNU_AA5</strain>
        <tissue evidence="7">Soma without cirri and trophi</tissue>
    </source>
</reference>
<evidence type="ECO:0000256" key="2">
    <source>
        <dbReference type="ARBA" id="ARBA00022737"/>
    </source>
</evidence>
<dbReference type="Pfam" id="PF00400">
    <property type="entry name" value="WD40"/>
    <property type="match status" value="3"/>
</dbReference>
<dbReference type="Gene3D" id="2.130.10.10">
    <property type="entry name" value="YVTN repeat-like/Quinoprotein amine dehydrogenase"/>
    <property type="match status" value="1"/>
</dbReference>
<dbReference type="PANTHER" id="PTHR16017:SF0">
    <property type="entry name" value="WD REPEAT-CONTAINING PROTEIN 70"/>
    <property type="match status" value="1"/>
</dbReference>
<feature type="region of interest" description="Disordered" evidence="5">
    <location>
        <begin position="415"/>
        <end position="438"/>
    </location>
</feature>
<dbReference type="FunFam" id="2.130.10.10:FF:001319">
    <property type="entry name" value="Gastrulation defective protein 1"/>
    <property type="match status" value="1"/>
</dbReference>
<feature type="compositionally biased region" description="Basic and acidic residues" evidence="5">
    <location>
        <begin position="327"/>
        <end position="352"/>
    </location>
</feature>
<dbReference type="PROSITE" id="PS50082">
    <property type="entry name" value="WD_REPEATS_2"/>
    <property type="match status" value="1"/>
</dbReference>
<keyword evidence="6" id="KW-0732">Signal</keyword>
<feature type="chain" id="PRO_5025401026" evidence="6">
    <location>
        <begin position="21"/>
        <end position="438"/>
    </location>
</feature>
<keyword evidence="2" id="KW-0677">Repeat</keyword>
<evidence type="ECO:0000256" key="6">
    <source>
        <dbReference type="SAM" id="SignalP"/>
    </source>
</evidence>
<dbReference type="OrthoDB" id="10264376at2759"/>
<feature type="region of interest" description="Disordered" evidence="5">
    <location>
        <begin position="322"/>
        <end position="368"/>
    </location>
</feature>
<dbReference type="Proteomes" id="UP000440578">
    <property type="component" value="Unassembled WGS sequence"/>
</dbReference>
<organism evidence="7 8">
    <name type="scientific">Amphibalanus amphitrite</name>
    <name type="common">Striped barnacle</name>
    <name type="synonym">Balanus amphitrite</name>
    <dbReference type="NCBI Taxonomy" id="1232801"/>
    <lineage>
        <taxon>Eukaryota</taxon>
        <taxon>Metazoa</taxon>
        <taxon>Ecdysozoa</taxon>
        <taxon>Arthropoda</taxon>
        <taxon>Crustacea</taxon>
        <taxon>Multicrustacea</taxon>
        <taxon>Cirripedia</taxon>
        <taxon>Thoracica</taxon>
        <taxon>Thoracicalcarea</taxon>
        <taxon>Balanomorpha</taxon>
        <taxon>Balanoidea</taxon>
        <taxon>Balanidae</taxon>
        <taxon>Amphibalaninae</taxon>
        <taxon>Amphibalanus</taxon>
    </lineage>
</organism>
<evidence type="ECO:0000256" key="5">
    <source>
        <dbReference type="SAM" id="MobiDB-lite"/>
    </source>
</evidence>
<dbReference type="InterPro" id="IPR015943">
    <property type="entry name" value="WD40/YVTN_repeat-like_dom_sf"/>
</dbReference>
<comment type="similarity">
    <text evidence="3">Belongs to the WD repeat GAD-1 family.</text>
</comment>
<dbReference type="InterPro" id="IPR001680">
    <property type="entry name" value="WD40_rpt"/>
</dbReference>
<keyword evidence="8" id="KW-1185">Reference proteome</keyword>
<feature type="repeat" description="WD" evidence="4">
    <location>
        <begin position="64"/>
        <end position="106"/>
    </location>
</feature>
<dbReference type="SMART" id="SM00320">
    <property type="entry name" value="WD40"/>
    <property type="match status" value="5"/>
</dbReference>
<dbReference type="PANTHER" id="PTHR16017">
    <property type="entry name" value="GASTRULATION DEFECTIVE PROTEIN 1-RELATED"/>
    <property type="match status" value="1"/>
</dbReference>
<dbReference type="InterPro" id="IPR036322">
    <property type="entry name" value="WD40_repeat_dom_sf"/>
</dbReference>
<evidence type="ECO:0000313" key="7">
    <source>
        <dbReference type="EMBL" id="KAF0306149.1"/>
    </source>
</evidence>
<evidence type="ECO:0000256" key="1">
    <source>
        <dbReference type="ARBA" id="ARBA00022574"/>
    </source>
</evidence>
<proteinExistence type="inferred from homology"/>
<dbReference type="AlphaFoldDB" id="A0A6A4WLM7"/>
<evidence type="ECO:0000313" key="8">
    <source>
        <dbReference type="Proteomes" id="UP000440578"/>
    </source>
</evidence>
<gene>
    <name evidence="7" type="primary">WDR70</name>
    <name evidence="7" type="ORF">FJT64_022288</name>
</gene>
<dbReference type="InterPro" id="IPR051858">
    <property type="entry name" value="WD_repeat_GAD-1"/>
</dbReference>
<evidence type="ECO:0000256" key="4">
    <source>
        <dbReference type="PROSITE-ProRule" id="PRU00221"/>
    </source>
</evidence>
<dbReference type="GO" id="GO:0005634">
    <property type="term" value="C:nucleus"/>
    <property type="evidence" value="ECO:0007669"/>
    <property type="project" value="TreeGrafter"/>
</dbReference>
<sequence length="438" mass="48487">MRQLIIVISATFMCNPITSAQYSSTGDRVLATSGSPKVKVFDRDGVELCETLRGDMYLVDMKRTKGHVAGVSGAAWHPKIKEEFLTCASDGTCRIWHVDDAAKSQRHVVKPRAMGGLKTHPSACTYSRDGHLVAAACTDGSLQMWDHRKAYVSTTMLVRDGHQRGTETSSIVFSYDNVSVATRGGDETLKLWDVRQFRKPVHNASGLFNKFPMTDCLFSPNDQLVVTGTSLERGETLGQLHFFLRSTFEKVAQLPVAEGHVIRAVWHPRINQLLLGCGSGVCKVLYDPDKSHRGALLCAGKKKSKSKQMDVVMNTQVITPHALPMFREPRARSTHKQAEKARQDPKKSRRPDLPQGKSGTGGRVAVGGSTMASYIMRTLGVEAKKREEGDPREALLKHAKEAAENPYWVTPAYAKTQPKQIFQPVENSDEPDSKKRKT</sequence>
<feature type="signal peptide" evidence="6">
    <location>
        <begin position="1"/>
        <end position="20"/>
    </location>
</feature>
<keyword evidence="1 4" id="KW-0853">WD repeat</keyword>
<dbReference type="EMBL" id="VIIS01000686">
    <property type="protein sequence ID" value="KAF0306149.1"/>
    <property type="molecule type" value="Genomic_DNA"/>
</dbReference>
<comment type="caution">
    <text evidence="7">The sequence shown here is derived from an EMBL/GenBank/DDBJ whole genome shotgun (WGS) entry which is preliminary data.</text>
</comment>
<protein>
    <submittedName>
        <fullName evidence="7">WD repeat-containing protein 70</fullName>
    </submittedName>
</protein>
<name>A0A6A4WLM7_AMPAM</name>